<dbReference type="PANTHER" id="PTHR17490">
    <property type="entry name" value="SUA5"/>
    <property type="match status" value="1"/>
</dbReference>
<evidence type="ECO:0000256" key="6">
    <source>
        <dbReference type="ARBA" id="ARBA00022679"/>
    </source>
</evidence>
<dbReference type="NCBIfam" id="TIGR00057">
    <property type="entry name" value="L-threonylcarbamoyladenylate synthase"/>
    <property type="match status" value="1"/>
</dbReference>
<evidence type="ECO:0000256" key="8">
    <source>
        <dbReference type="ARBA" id="ARBA00022695"/>
    </source>
</evidence>
<dbReference type="InterPro" id="IPR010923">
    <property type="entry name" value="T(6)A37_SUA5"/>
</dbReference>
<keyword evidence="7 13" id="KW-0819">tRNA processing</keyword>
<gene>
    <name evidence="15" type="ORF">ACFQU8_11650</name>
</gene>
<evidence type="ECO:0000256" key="7">
    <source>
        <dbReference type="ARBA" id="ARBA00022694"/>
    </source>
</evidence>
<dbReference type="Pfam" id="PF03481">
    <property type="entry name" value="Sua5_C"/>
    <property type="match status" value="1"/>
</dbReference>
<dbReference type="InterPro" id="IPR038385">
    <property type="entry name" value="Sua5/YwlC_C"/>
</dbReference>
<dbReference type="PROSITE" id="PS51163">
    <property type="entry name" value="YRDC"/>
    <property type="match status" value="1"/>
</dbReference>
<evidence type="ECO:0000256" key="9">
    <source>
        <dbReference type="ARBA" id="ARBA00022741"/>
    </source>
</evidence>
<evidence type="ECO:0000259" key="14">
    <source>
        <dbReference type="PROSITE" id="PS51163"/>
    </source>
</evidence>
<sequence>MIETKRWNIQTKQPDERAIAEAASLLQNGYTVSFPTETVYGLGADATNASAVSGIFQAKGRPEDNPLIAHVASKGQLQNLISALPPVAEKLLDTFTPGPLTLVLSSNGACAANVTAGLDSIGIRIPEHPVAQSLLRACDRPIAAPSANLSGKPSPTTGEHVWADLEGKIAGLIDAGPTGVGVESTVVDCTQEIPVILRPGGITKEQLEETVGTVMADPALAGMADSPKAPGMKYTHYAPEIPMYLVAGAPAKLQTAIDRASRNEKRVGVLASTQTAEQLHSARIIPLGEDLHAVAAAIYDALRLFKDGDADVILCEAFPKEGIGRAIMNRLEKAATRYLPD</sequence>
<evidence type="ECO:0000256" key="5">
    <source>
        <dbReference type="ARBA" id="ARBA00022490"/>
    </source>
</evidence>
<dbReference type="InterPro" id="IPR017945">
    <property type="entry name" value="DHBP_synth_RibB-like_a/b_dom"/>
</dbReference>
<dbReference type="Gene3D" id="3.90.870.10">
    <property type="entry name" value="DHBP synthase"/>
    <property type="match status" value="1"/>
</dbReference>
<keyword evidence="8 13" id="KW-0548">Nucleotidyltransferase</keyword>
<dbReference type="InterPro" id="IPR006070">
    <property type="entry name" value="Sua5-like_dom"/>
</dbReference>
<evidence type="ECO:0000256" key="3">
    <source>
        <dbReference type="ARBA" id="ARBA00012584"/>
    </source>
</evidence>
<reference evidence="16" key="1">
    <citation type="journal article" date="2019" name="Int. J. Syst. Evol. Microbiol.">
        <title>The Global Catalogue of Microorganisms (GCM) 10K type strain sequencing project: providing services to taxonomists for standard genome sequencing and annotation.</title>
        <authorList>
            <consortium name="The Broad Institute Genomics Platform"/>
            <consortium name="The Broad Institute Genome Sequencing Center for Infectious Disease"/>
            <person name="Wu L."/>
            <person name="Ma J."/>
        </authorList>
    </citation>
    <scope>NUCLEOTIDE SEQUENCE [LARGE SCALE GENOMIC DNA]</scope>
    <source>
        <strain evidence="16">JCM 30234</strain>
    </source>
</reference>
<evidence type="ECO:0000256" key="12">
    <source>
        <dbReference type="ARBA" id="ARBA00048366"/>
    </source>
</evidence>
<comment type="catalytic activity">
    <reaction evidence="12 13">
        <text>L-threonine + hydrogencarbonate + ATP = L-threonylcarbamoyladenylate + diphosphate + H2O</text>
        <dbReference type="Rhea" id="RHEA:36407"/>
        <dbReference type="ChEBI" id="CHEBI:15377"/>
        <dbReference type="ChEBI" id="CHEBI:17544"/>
        <dbReference type="ChEBI" id="CHEBI:30616"/>
        <dbReference type="ChEBI" id="CHEBI:33019"/>
        <dbReference type="ChEBI" id="CHEBI:57926"/>
        <dbReference type="ChEBI" id="CHEBI:73682"/>
        <dbReference type="EC" id="2.7.7.87"/>
    </reaction>
</comment>
<dbReference type="Pfam" id="PF01300">
    <property type="entry name" value="Sua5_yciO_yrdC"/>
    <property type="match status" value="1"/>
</dbReference>
<dbReference type="InterPro" id="IPR050156">
    <property type="entry name" value="TC-AMP_synthase_SUA5"/>
</dbReference>
<evidence type="ECO:0000256" key="4">
    <source>
        <dbReference type="ARBA" id="ARBA00015492"/>
    </source>
</evidence>
<comment type="similarity">
    <text evidence="2 13">Belongs to the SUA5 family.</text>
</comment>
<comment type="subcellular location">
    <subcellularLocation>
        <location evidence="1 13">Cytoplasm</location>
    </subcellularLocation>
</comment>
<dbReference type="InterPro" id="IPR005145">
    <property type="entry name" value="Sua5_C"/>
</dbReference>
<evidence type="ECO:0000313" key="15">
    <source>
        <dbReference type="EMBL" id="MFC7747841.1"/>
    </source>
</evidence>
<keyword evidence="10 13" id="KW-0067">ATP-binding</keyword>
<name>A0ABW2UVE7_9BACI</name>
<dbReference type="GO" id="GO:0061710">
    <property type="term" value="F:L-threonylcarbamoyladenylate synthase"/>
    <property type="evidence" value="ECO:0007669"/>
    <property type="project" value="UniProtKB-EC"/>
</dbReference>
<comment type="function">
    <text evidence="13">Required for the formation of a threonylcarbamoyl group on adenosine at position 37 (t(6)A37) in tRNAs that read codons beginning with adenine.</text>
</comment>
<proteinExistence type="inferred from homology"/>
<keyword evidence="5 13" id="KW-0963">Cytoplasm</keyword>
<dbReference type="Gene3D" id="3.40.50.11030">
    <property type="entry name" value="Threonylcarbamoyl-AMP synthase, C-terminal domain"/>
    <property type="match status" value="1"/>
</dbReference>
<evidence type="ECO:0000256" key="2">
    <source>
        <dbReference type="ARBA" id="ARBA00007663"/>
    </source>
</evidence>
<dbReference type="RefSeq" id="WP_382360278.1">
    <property type="nucleotide sequence ID" value="NZ_JBHTGR010000056.1"/>
</dbReference>
<keyword evidence="16" id="KW-1185">Reference proteome</keyword>
<evidence type="ECO:0000313" key="16">
    <source>
        <dbReference type="Proteomes" id="UP001596620"/>
    </source>
</evidence>
<dbReference type="PANTHER" id="PTHR17490:SF16">
    <property type="entry name" value="THREONYLCARBAMOYL-AMP SYNTHASE"/>
    <property type="match status" value="1"/>
</dbReference>
<protein>
    <recommendedName>
        <fullName evidence="4 13">Threonylcarbamoyl-AMP synthase</fullName>
        <shortName evidence="13">TC-AMP synthase</shortName>
        <ecNumber evidence="3 13">2.7.7.87</ecNumber>
    </recommendedName>
    <alternativeName>
        <fullName evidence="11 13">L-threonylcarbamoyladenylate synthase</fullName>
    </alternativeName>
</protein>
<evidence type="ECO:0000256" key="10">
    <source>
        <dbReference type="ARBA" id="ARBA00022840"/>
    </source>
</evidence>
<dbReference type="SUPFAM" id="SSF55821">
    <property type="entry name" value="YrdC/RibB"/>
    <property type="match status" value="1"/>
</dbReference>
<keyword evidence="6 13" id="KW-0808">Transferase</keyword>
<dbReference type="PIRSF" id="PIRSF004930">
    <property type="entry name" value="Tln_factor_SUA5"/>
    <property type="match status" value="1"/>
</dbReference>
<accession>A0ABW2UVE7</accession>
<dbReference type="Proteomes" id="UP001596620">
    <property type="component" value="Unassembled WGS sequence"/>
</dbReference>
<dbReference type="EMBL" id="JBHTGR010000056">
    <property type="protein sequence ID" value="MFC7747841.1"/>
    <property type="molecule type" value="Genomic_DNA"/>
</dbReference>
<feature type="domain" description="YrdC-like" evidence="14">
    <location>
        <begin position="16"/>
        <end position="202"/>
    </location>
</feature>
<organism evidence="15 16">
    <name type="scientific">Lentibacillus kimchii</name>
    <dbReference type="NCBI Taxonomy" id="1542911"/>
    <lineage>
        <taxon>Bacteria</taxon>
        <taxon>Bacillati</taxon>
        <taxon>Bacillota</taxon>
        <taxon>Bacilli</taxon>
        <taxon>Bacillales</taxon>
        <taxon>Bacillaceae</taxon>
        <taxon>Lentibacillus</taxon>
    </lineage>
</organism>
<dbReference type="EC" id="2.7.7.87" evidence="3 13"/>
<evidence type="ECO:0000256" key="11">
    <source>
        <dbReference type="ARBA" id="ARBA00029774"/>
    </source>
</evidence>
<keyword evidence="9 13" id="KW-0547">Nucleotide-binding</keyword>
<evidence type="ECO:0000256" key="13">
    <source>
        <dbReference type="PIRNR" id="PIRNR004930"/>
    </source>
</evidence>
<evidence type="ECO:0000256" key="1">
    <source>
        <dbReference type="ARBA" id="ARBA00004496"/>
    </source>
</evidence>
<comment type="caution">
    <text evidence="15">The sequence shown here is derived from an EMBL/GenBank/DDBJ whole genome shotgun (WGS) entry which is preliminary data.</text>
</comment>